<organism evidence="2 3">
    <name type="scientific">Molorchus minor</name>
    <dbReference type="NCBI Taxonomy" id="1323400"/>
    <lineage>
        <taxon>Eukaryota</taxon>
        <taxon>Metazoa</taxon>
        <taxon>Ecdysozoa</taxon>
        <taxon>Arthropoda</taxon>
        <taxon>Hexapoda</taxon>
        <taxon>Insecta</taxon>
        <taxon>Pterygota</taxon>
        <taxon>Neoptera</taxon>
        <taxon>Endopterygota</taxon>
        <taxon>Coleoptera</taxon>
        <taxon>Polyphaga</taxon>
        <taxon>Cucujiformia</taxon>
        <taxon>Chrysomeloidea</taxon>
        <taxon>Cerambycidae</taxon>
        <taxon>Lamiinae</taxon>
        <taxon>Monochamini</taxon>
        <taxon>Molorchus</taxon>
    </lineage>
</organism>
<proteinExistence type="predicted"/>
<name>A0ABQ9IUZ4_9CUCU</name>
<evidence type="ECO:0000313" key="3">
    <source>
        <dbReference type="Proteomes" id="UP001162164"/>
    </source>
</evidence>
<gene>
    <name evidence="2" type="ORF">NQ317_012307</name>
</gene>
<accession>A0ABQ9IUZ4</accession>
<keyword evidence="1" id="KW-0175">Coiled coil</keyword>
<sequence>MTGNHAGIEHCQFTLEVLHYCFHKWGNRNKIPQLPVGMDLAGYPPYGSYPSLPIMDEQIYYERMGLLRPSWPPISHPYLPYMLPGSMPLYMHERLKLEEEHRQRLAAARKDDHVERELIEHNLQQQREREQREKERSQREREKLNLVYLLI</sequence>
<dbReference type="Proteomes" id="UP001162164">
    <property type="component" value="Unassembled WGS sequence"/>
</dbReference>
<feature type="coiled-coil region" evidence="1">
    <location>
        <begin position="116"/>
        <end position="147"/>
    </location>
</feature>
<evidence type="ECO:0000256" key="1">
    <source>
        <dbReference type="SAM" id="Coils"/>
    </source>
</evidence>
<protein>
    <submittedName>
        <fullName evidence="2">Uncharacterized protein</fullName>
    </submittedName>
</protein>
<dbReference type="PANTHER" id="PTHR40240">
    <property type="entry name" value="PLEXUS, ISOFORM A"/>
    <property type="match status" value="1"/>
</dbReference>
<dbReference type="PANTHER" id="PTHR40240:SF1">
    <property type="entry name" value="PLEXUS, ISOFORM A"/>
    <property type="match status" value="1"/>
</dbReference>
<comment type="caution">
    <text evidence="2">The sequence shown here is derived from an EMBL/GenBank/DDBJ whole genome shotgun (WGS) entry which is preliminary data.</text>
</comment>
<dbReference type="EMBL" id="JAPWTJ010002473">
    <property type="protein sequence ID" value="KAJ8966012.1"/>
    <property type="molecule type" value="Genomic_DNA"/>
</dbReference>
<keyword evidence="3" id="KW-1185">Reference proteome</keyword>
<evidence type="ECO:0000313" key="2">
    <source>
        <dbReference type="EMBL" id="KAJ8966012.1"/>
    </source>
</evidence>
<reference evidence="2" key="1">
    <citation type="journal article" date="2023" name="Insect Mol. Biol.">
        <title>Genome sequencing provides insights into the evolution of gene families encoding plant cell wall-degrading enzymes in longhorned beetles.</title>
        <authorList>
            <person name="Shin N.R."/>
            <person name="Okamura Y."/>
            <person name="Kirsch R."/>
            <person name="Pauchet Y."/>
        </authorList>
    </citation>
    <scope>NUCLEOTIDE SEQUENCE</scope>
    <source>
        <strain evidence="2">MMC_N1</strain>
    </source>
</reference>